<dbReference type="InterPro" id="IPR011650">
    <property type="entry name" value="Peptidase_M20_dimer"/>
</dbReference>
<evidence type="ECO:0000313" key="4">
    <source>
        <dbReference type="EMBL" id="GBG26138.1"/>
    </source>
</evidence>
<dbReference type="Proteomes" id="UP000241890">
    <property type="component" value="Unassembled WGS sequence"/>
</dbReference>
<feature type="domain" description="Peptidase M20 dimerisation" evidence="3">
    <location>
        <begin position="270"/>
        <end position="382"/>
    </location>
</feature>
<reference evidence="4 5" key="1">
    <citation type="submission" date="2017-12" db="EMBL/GenBank/DDBJ databases">
        <title>Sequencing, de novo assembly and annotation of complete genome of a new Thraustochytrid species, strain FCC1311.</title>
        <authorList>
            <person name="Sedici K."/>
            <person name="Godart F."/>
            <person name="Aiese Cigliano R."/>
            <person name="Sanseverino W."/>
            <person name="Barakat M."/>
            <person name="Ortet P."/>
            <person name="Marechal E."/>
            <person name="Cagnac O."/>
            <person name="Amato A."/>
        </authorList>
    </citation>
    <scope>NUCLEOTIDE SEQUENCE [LARGE SCALE GENOMIC DNA]</scope>
</reference>
<dbReference type="Pfam" id="PF07687">
    <property type="entry name" value="M20_dimer"/>
    <property type="match status" value="1"/>
</dbReference>
<keyword evidence="1" id="KW-0479">Metal-binding</keyword>
<sequence>MTSEAQGPQTAALAAFAAVAAAAAAAVVLRRKNSTAKSSAGGSSSAKADSVDEQLKKLYSSTPAIPEAQDTFNLRLDEARFVDFLGRLLDESEHLQNFPPEFIPKEDLVVKHVLDILNLHSTENGGPLEIEQVSFTPGRSNLIIRYPSTAADSKDAPTIGLIGSHMDVVPAVKENWKRDPFHLQVEGDMMYGRGTTDCLGHIALLTLFFEALAKKRPETHANIVAVFICSEEATDKPGIGVDGLEPKGYLKALQNGTSLWIDASDSEPCIGTAGALQWHLKATGKRFHSGFPNLAVNPIELLTEASAYLQDKFYAKYAPHPEEKRFGYLNPSTIKPTQISAAKGGLNQIPPTATFSGDIRLTPFYDCAEVIESMNTWVKELNETRFAALGTRGPVSKYELPDEDLIGKLELEWAHDGEEILMEGIACNIDSPGFLAICDSIKSVRGAVKPYSICGSLPLVRSMQRAGFDLQITGFGASDAYHAENEYCRLSDMLNACKILSLYCSKLQAFYKSKKESS</sequence>
<protein>
    <submittedName>
        <fullName evidence="4">Acetylornithine deacetylase</fullName>
    </submittedName>
</protein>
<gene>
    <name evidence="4" type="ORF">FCC1311_023582</name>
</gene>
<evidence type="ECO:0000256" key="1">
    <source>
        <dbReference type="ARBA" id="ARBA00022723"/>
    </source>
</evidence>
<proteinExistence type="predicted"/>
<dbReference type="GO" id="GO:0046872">
    <property type="term" value="F:metal ion binding"/>
    <property type="evidence" value="ECO:0007669"/>
    <property type="project" value="UniProtKB-KW"/>
</dbReference>
<dbReference type="SUPFAM" id="SSF53187">
    <property type="entry name" value="Zn-dependent exopeptidases"/>
    <property type="match status" value="1"/>
</dbReference>
<dbReference type="InterPro" id="IPR050072">
    <property type="entry name" value="Peptidase_M20A"/>
</dbReference>
<dbReference type="Gene3D" id="3.30.70.360">
    <property type="match status" value="1"/>
</dbReference>
<dbReference type="GO" id="GO:0016787">
    <property type="term" value="F:hydrolase activity"/>
    <property type="evidence" value="ECO:0007669"/>
    <property type="project" value="UniProtKB-KW"/>
</dbReference>
<organism evidence="4 5">
    <name type="scientific">Hondaea fermentalgiana</name>
    <dbReference type="NCBI Taxonomy" id="2315210"/>
    <lineage>
        <taxon>Eukaryota</taxon>
        <taxon>Sar</taxon>
        <taxon>Stramenopiles</taxon>
        <taxon>Bigyra</taxon>
        <taxon>Labyrinthulomycetes</taxon>
        <taxon>Thraustochytrida</taxon>
        <taxon>Thraustochytriidae</taxon>
        <taxon>Hondaea</taxon>
    </lineage>
</organism>
<dbReference type="InterPro" id="IPR036264">
    <property type="entry name" value="Bact_exopeptidase_dim_dom"/>
</dbReference>
<dbReference type="PANTHER" id="PTHR43808:SF3">
    <property type="entry name" value="ACETYLORNITHINE DEACETYLASE"/>
    <property type="match status" value="1"/>
</dbReference>
<dbReference type="InterPro" id="IPR002933">
    <property type="entry name" value="Peptidase_M20"/>
</dbReference>
<dbReference type="InParanoid" id="A0A2R5G8N0"/>
<evidence type="ECO:0000259" key="3">
    <source>
        <dbReference type="Pfam" id="PF07687"/>
    </source>
</evidence>
<dbReference type="SUPFAM" id="SSF55031">
    <property type="entry name" value="Bacterial exopeptidase dimerisation domain"/>
    <property type="match status" value="1"/>
</dbReference>
<comment type="caution">
    <text evidence="4">The sequence shown here is derived from an EMBL/GenBank/DDBJ whole genome shotgun (WGS) entry which is preliminary data.</text>
</comment>
<evidence type="ECO:0000313" key="5">
    <source>
        <dbReference type="Proteomes" id="UP000241890"/>
    </source>
</evidence>
<name>A0A2R5G8N0_9STRA</name>
<evidence type="ECO:0000256" key="2">
    <source>
        <dbReference type="ARBA" id="ARBA00022801"/>
    </source>
</evidence>
<keyword evidence="5" id="KW-1185">Reference proteome</keyword>
<dbReference type="OrthoDB" id="7832001at2759"/>
<dbReference type="Pfam" id="PF01546">
    <property type="entry name" value="Peptidase_M20"/>
    <property type="match status" value="1"/>
</dbReference>
<dbReference type="EMBL" id="BEYU01000019">
    <property type="protein sequence ID" value="GBG26138.1"/>
    <property type="molecule type" value="Genomic_DNA"/>
</dbReference>
<dbReference type="PANTHER" id="PTHR43808">
    <property type="entry name" value="ACETYLORNITHINE DEACETYLASE"/>
    <property type="match status" value="1"/>
</dbReference>
<accession>A0A2R5G8N0</accession>
<dbReference type="Gene3D" id="3.40.630.10">
    <property type="entry name" value="Zn peptidases"/>
    <property type="match status" value="1"/>
</dbReference>
<dbReference type="AlphaFoldDB" id="A0A2R5G8N0"/>
<keyword evidence="2" id="KW-0378">Hydrolase</keyword>